<feature type="binding site" evidence="6">
    <location>
        <position position="355"/>
    </location>
    <ligand>
        <name>Zn(2+)</name>
        <dbReference type="ChEBI" id="CHEBI:29105"/>
    </ligand>
</feature>
<keyword evidence="5 7" id="KW-0472">Membrane</keyword>
<evidence type="ECO:0000313" key="8">
    <source>
        <dbReference type="EMBL" id="OAO15952.1"/>
    </source>
</evidence>
<evidence type="ECO:0000256" key="3">
    <source>
        <dbReference type="ARBA" id="ARBA00022692"/>
    </source>
</evidence>
<feature type="transmembrane region" description="Helical" evidence="7">
    <location>
        <begin position="523"/>
        <end position="541"/>
    </location>
</feature>
<evidence type="ECO:0000313" key="9">
    <source>
        <dbReference type="Proteomes" id="UP000078348"/>
    </source>
</evidence>
<feature type="transmembrane region" description="Helical" evidence="7">
    <location>
        <begin position="68"/>
        <end position="88"/>
    </location>
</feature>
<comment type="subcellular location">
    <subcellularLocation>
        <location evidence="1">Membrane</location>
        <topology evidence="1">Multi-pass membrane protein</topology>
    </subcellularLocation>
</comment>
<dbReference type="Pfam" id="PF03006">
    <property type="entry name" value="HlyIII"/>
    <property type="match status" value="2"/>
</dbReference>
<evidence type="ECO:0000256" key="2">
    <source>
        <dbReference type="ARBA" id="ARBA00007018"/>
    </source>
</evidence>
<sequence length="657" mass="75869">MSDSPATDVIKIEQQKLPHGVDMYKEDLDGTYEWLLDNDYLYRGYRTKLSFVEAFKSMFRSTNETMNVWTHFLGALLFIFLIYLTYAIPIENMDTMRQEVARVNAVVQCSPSPDFSSTLFDEAQSKAACIERLSHSVNAAEDFSSLYNYIASRKGTNVWKTMATYFVNFITMTKDETHQEQVAHWPLMVFIACAIWCMSASFIFHQYYCLSFTANNVLQTLDYCGICILISGSYVPVIYYSFYCYPTYMKMHLIIVVVLNVLNVCVMATPKFRSPAYRSVRARSFTIVACYAVIAIIHLFILDGLKNPLFTVLFWYMIGMGGTYILGAVLYGTRFPEKFWPGHFDYVFASHQLFHVCIVIAALFHYVGCYQIFVDRLDKVCLAHYLFRSHNETMNVWTHIIGALLFIFIMFLLYAIPHTQFFGDHAVANSTTSVMDILKDEVESTIHMSKTAIPRWPILLFLMCAYRCLRGSAIYHSFYCVSFIVENIVQTLDYCGVTILVTGSYIPIIYYSFYCYPTYRKMHLTIIAILNILNLSVMATPKYRAPETRPVRAAAYIVVASYVVIAMAHLYTLEGFTNPFYKNCFWYLIAMGVTYLLGAMFYVSRIPERFWPGAFDYVFASHQLFHVCIVLAALFHFIGCYEFYIDRVNTPCLDHFA</sequence>
<gene>
    <name evidence="8" type="ORF">AV274_2268</name>
</gene>
<feature type="binding site" evidence="6">
    <location>
        <position position="351"/>
    </location>
    <ligand>
        <name>Zn(2+)</name>
        <dbReference type="ChEBI" id="CHEBI:29105"/>
    </ligand>
</feature>
<proteinExistence type="inferred from homology"/>
<feature type="transmembrane region" description="Helical" evidence="7">
    <location>
        <begin position="624"/>
        <end position="644"/>
    </location>
</feature>
<protein>
    <submittedName>
        <fullName evidence="8">Heptahelical protein</fullName>
    </submittedName>
</protein>
<dbReference type="GO" id="GO:0016020">
    <property type="term" value="C:membrane"/>
    <property type="evidence" value="ECO:0007669"/>
    <property type="project" value="UniProtKB-SubCell"/>
</dbReference>
<dbReference type="STRING" id="478820.A0A196SIE5"/>
<keyword evidence="6" id="KW-0862">Zinc</keyword>
<comment type="similarity">
    <text evidence="2">Belongs to the ADIPOR family.</text>
</comment>
<keyword evidence="3 7" id="KW-0812">Transmembrane</keyword>
<dbReference type="PANTHER" id="PTHR20855:SF52">
    <property type="entry name" value="ADIPONECTIN RECEPTOR PROTEIN"/>
    <property type="match status" value="1"/>
</dbReference>
<keyword evidence="6" id="KW-0479">Metal-binding</keyword>
<dbReference type="InterPro" id="IPR004254">
    <property type="entry name" value="AdipoR/HlyIII-related"/>
</dbReference>
<feature type="transmembrane region" description="Helical" evidence="7">
    <location>
        <begin position="280"/>
        <end position="301"/>
    </location>
</feature>
<feature type="transmembrane region" description="Helical" evidence="7">
    <location>
        <begin position="313"/>
        <end position="332"/>
    </location>
</feature>
<name>A0A196SIE5_BLAHN</name>
<feature type="binding site" evidence="6">
    <location>
        <position position="205"/>
    </location>
    <ligand>
        <name>Zn(2+)</name>
        <dbReference type="ChEBI" id="CHEBI:29105"/>
    </ligand>
</feature>
<keyword evidence="4 7" id="KW-1133">Transmembrane helix</keyword>
<keyword evidence="9" id="KW-1185">Reference proteome</keyword>
<accession>A0A196SIE5</accession>
<dbReference type="OrthoDB" id="5585746at2759"/>
<dbReference type="GO" id="GO:0038023">
    <property type="term" value="F:signaling receptor activity"/>
    <property type="evidence" value="ECO:0007669"/>
    <property type="project" value="TreeGrafter"/>
</dbReference>
<dbReference type="EMBL" id="LXWW01000106">
    <property type="protein sequence ID" value="OAO15952.1"/>
    <property type="molecule type" value="Genomic_DNA"/>
</dbReference>
<evidence type="ECO:0000256" key="4">
    <source>
        <dbReference type="ARBA" id="ARBA00022989"/>
    </source>
</evidence>
<dbReference type="PANTHER" id="PTHR20855">
    <property type="entry name" value="ADIPOR/PROGESTIN RECEPTOR-RELATED"/>
    <property type="match status" value="1"/>
</dbReference>
<evidence type="ECO:0000256" key="6">
    <source>
        <dbReference type="PIRSR" id="PIRSR604254-1"/>
    </source>
</evidence>
<dbReference type="Proteomes" id="UP000078348">
    <property type="component" value="Unassembled WGS sequence"/>
</dbReference>
<evidence type="ECO:0000256" key="5">
    <source>
        <dbReference type="ARBA" id="ARBA00023136"/>
    </source>
</evidence>
<feature type="transmembrane region" description="Helical" evidence="7">
    <location>
        <begin position="491"/>
        <end position="511"/>
    </location>
</feature>
<feature type="transmembrane region" description="Helical" evidence="7">
    <location>
        <begin position="353"/>
        <end position="374"/>
    </location>
</feature>
<feature type="transmembrane region" description="Helical" evidence="7">
    <location>
        <begin position="248"/>
        <end position="268"/>
    </location>
</feature>
<feature type="transmembrane region" description="Helical" evidence="7">
    <location>
        <begin position="394"/>
        <end position="416"/>
    </location>
</feature>
<evidence type="ECO:0000256" key="1">
    <source>
        <dbReference type="ARBA" id="ARBA00004141"/>
    </source>
</evidence>
<dbReference type="GO" id="GO:0046872">
    <property type="term" value="F:metal ion binding"/>
    <property type="evidence" value="ECO:0007669"/>
    <property type="project" value="UniProtKB-KW"/>
</dbReference>
<feature type="transmembrane region" description="Helical" evidence="7">
    <location>
        <begin position="220"/>
        <end position="242"/>
    </location>
</feature>
<dbReference type="AlphaFoldDB" id="A0A196SIE5"/>
<feature type="transmembrane region" description="Helical" evidence="7">
    <location>
        <begin position="553"/>
        <end position="573"/>
    </location>
</feature>
<organism evidence="8 9">
    <name type="scientific">Blastocystis sp. subtype 1 (strain ATCC 50177 / NandII)</name>
    <dbReference type="NCBI Taxonomy" id="478820"/>
    <lineage>
        <taxon>Eukaryota</taxon>
        <taxon>Sar</taxon>
        <taxon>Stramenopiles</taxon>
        <taxon>Bigyra</taxon>
        <taxon>Opalozoa</taxon>
        <taxon>Opalinata</taxon>
        <taxon>Blastocystidae</taxon>
        <taxon>Blastocystis</taxon>
    </lineage>
</organism>
<reference evidence="8 9" key="1">
    <citation type="submission" date="2016-05" db="EMBL/GenBank/DDBJ databases">
        <title>Nuclear genome of Blastocystis sp. subtype 1 NandII.</title>
        <authorList>
            <person name="Gentekaki E."/>
            <person name="Curtis B."/>
            <person name="Stairs C."/>
            <person name="Eme L."/>
            <person name="Herman E."/>
            <person name="Klimes V."/>
            <person name="Arias M.C."/>
            <person name="Elias M."/>
            <person name="Hilliou F."/>
            <person name="Klute M."/>
            <person name="Malik S.-B."/>
            <person name="Pightling A."/>
            <person name="Rachubinski R."/>
            <person name="Salas D."/>
            <person name="Schlacht A."/>
            <person name="Suga H."/>
            <person name="Archibald J."/>
            <person name="Ball S.G."/>
            <person name="Clark G."/>
            <person name="Dacks J."/>
            <person name="Van Der Giezen M."/>
            <person name="Tsaousis A."/>
            <person name="Roger A."/>
        </authorList>
    </citation>
    <scope>NUCLEOTIDE SEQUENCE [LARGE SCALE GENOMIC DNA]</scope>
    <source>
        <strain evidence="9">ATCC 50177 / NandII</strain>
    </source>
</reference>
<feature type="transmembrane region" description="Helical" evidence="7">
    <location>
        <begin position="185"/>
        <end position="208"/>
    </location>
</feature>
<feature type="transmembrane region" description="Helical" evidence="7">
    <location>
        <begin position="585"/>
        <end position="604"/>
    </location>
</feature>
<comment type="caution">
    <text evidence="8">The sequence shown here is derived from an EMBL/GenBank/DDBJ whole genome shotgun (WGS) entry which is preliminary data.</text>
</comment>
<evidence type="ECO:0000256" key="7">
    <source>
        <dbReference type="SAM" id="Phobius"/>
    </source>
</evidence>